<feature type="domain" description="Rho-GAP" evidence="2">
    <location>
        <begin position="417"/>
        <end position="633"/>
    </location>
</feature>
<dbReference type="SUPFAM" id="SSF52087">
    <property type="entry name" value="CRAL/TRIO domain"/>
    <property type="match status" value="1"/>
</dbReference>
<protein>
    <recommendedName>
        <fullName evidence="2">Rho-GAP domain-containing protein</fullName>
    </recommendedName>
</protein>
<feature type="compositionally biased region" description="Basic and acidic residues" evidence="1">
    <location>
        <begin position="892"/>
        <end position="910"/>
    </location>
</feature>
<feature type="compositionally biased region" description="Low complexity" evidence="1">
    <location>
        <begin position="673"/>
        <end position="692"/>
    </location>
</feature>
<dbReference type="GO" id="GO:0005737">
    <property type="term" value="C:cytoplasm"/>
    <property type="evidence" value="ECO:0007669"/>
    <property type="project" value="TreeGrafter"/>
</dbReference>
<keyword evidence="4" id="KW-1185">Reference proteome</keyword>
<feature type="compositionally biased region" description="Basic and acidic residues" evidence="1">
    <location>
        <begin position="73"/>
        <end position="91"/>
    </location>
</feature>
<evidence type="ECO:0000259" key="2">
    <source>
        <dbReference type="PROSITE" id="PS50238"/>
    </source>
</evidence>
<feature type="compositionally biased region" description="Low complexity" evidence="1">
    <location>
        <begin position="743"/>
        <end position="752"/>
    </location>
</feature>
<dbReference type="GeneID" id="37039939"/>
<dbReference type="PROSITE" id="PS50238">
    <property type="entry name" value="RHOGAP"/>
    <property type="match status" value="1"/>
</dbReference>
<dbReference type="PANTHER" id="PTHR45808">
    <property type="entry name" value="RHO GTPASE-ACTIVATING PROTEIN 68F"/>
    <property type="match status" value="1"/>
</dbReference>
<feature type="compositionally biased region" description="Polar residues" evidence="1">
    <location>
        <begin position="728"/>
        <end position="742"/>
    </location>
</feature>
<dbReference type="GO" id="GO:0005096">
    <property type="term" value="F:GTPase activator activity"/>
    <property type="evidence" value="ECO:0007669"/>
    <property type="project" value="TreeGrafter"/>
</dbReference>
<feature type="compositionally biased region" description="Polar residues" evidence="1">
    <location>
        <begin position="788"/>
        <end position="806"/>
    </location>
</feature>
<dbReference type="AlphaFoldDB" id="A0A316YNA1"/>
<feature type="region of interest" description="Disordered" evidence="1">
    <location>
        <begin position="664"/>
        <end position="853"/>
    </location>
</feature>
<dbReference type="SUPFAM" id="SSF48350">
    <property type="entry name" value="GTPase activation domain, GAP"/>
    <property type="match status" value="1"/>
</dbReference>
<dbReference type="InterPro" id="IPR000198">
    <property type="entry name" value="RhoGAP_dom"/>
</dbReference>
<evidence type="ECO:0000256" key="1">
    <source>
        <dbReference type="SAM" id="MobiDB-lite"/>
    </source>
</evidence>
<dbReference type="Gene3D" id="1.10.555.10">
    <property type="entry name" value="Rho GTPase activation protein"/>
    <property type="match status" value="1"/>
</dbReference>
<evidence type="ECO:0000313" key="4">
    <source>
        <dbReference type="Proteomes" id="UP000245768"/>
    </source>
</evidence>
<dbReference type="Proteomes" id="UP000245768">
    <property type="component" value="Unassembled WGS sequence"/>
</dbReference>
<gene>
    <name evidence="3" type="ORF">FA10DRAFT_138681</name>
</gene>
<dbReference type="Gene3D" id="3.40.525.10">
    <property type="entry name" value="CRAL-TRIO lipid binding domain"/>
    <property type="match status" value="1"/>
</dbReference>
<organism evidence="3 4">
    <name type="scientific">Acaromyces ingoldii</name>
    <dbReference type="NCBI Taxonomy" id="215250"/>
    <lineage>
        <taxon>Eukaryota</taxon>
        <taxon>Fungi</taxon>
        <taxon>Dikarya</taxon>
        <taxon>Basidiomycota</taxon>
        <taxon>Ustilaginomycotina</taxon>
        <taxon>Exobasidiomycetes</taxon>
        <taxon>Exobasidiales</taxon>
        <taxon>Cryptobasidiaceae</taxon>
        <taxon>Acaromyces</taxon>
    </lineage>
</organism>
<dbReference type="CDD" id="cd00159">
    <property type="entry name" value="RhoGAP"/>
    <property type="match status" value="1"/>
</dbReference>
<dbReference type="InterPro" id="IPR008936">
    <property type="entry name" value="Rho_GTPase_activation_prot"/>
</dbReference>
<dbReference type="Pfam" id="PF00620">
    <property type="entry name" value="RhoGAP"/>
    <property type="match status" value="1"/>
</dbReference>
<proteinExistence type="predicted"/>
<accession>A0A316YNA1</accession>
<sequence>MSRQTQGAGGWSSFFLTRRRAPGPEPTPVRAKQEEAQAPAKLDAPRTPSVTSSSKTTLEDGPGSSDEFTSSPEPRHDQLVDSPSRMRDTSRRSSRQRKSIPFERDSSTSTTRRMPSTSSIDSIIENDIDQEQKEDEDEVSREMGEAFRTLTRVKAKHSAARPYDTVRNAGNAPTEATSVAPDTTVMAPGGWWEWGTTRLRSTLSRGVASSLFDGQEQGEGWMEKQRQKARSVDDYVDRIVGFAGVDGEERAVVTLTAPALPPSSVTSHDVLLERILSRTLPLVETPGGYTVILFASGSDGIDSGSANAKTAWPGWAWCWRAWRGLGRNYRKNLKKLYIVHPTLFTKTLVRLIGTGSYFVSPKFAKKIVQCDSLGDLGRHISLGQIEIMPEVLIHDLRVSRSSSSSSIDGKTLAADDSDGQASKHDEDEGSLPKVVRDCVEALRGTWGEGESATALLDLEGLFRASPSNALLRAAKYAYSVNSCPNFARFVEKDPHLPAALLKDYLRRLDPPMFAAFTYRTIEKCPLLAGESNDDEATIEHLREEVLVMLTPWRLLLLTYVLELAAEASQHADRSRMDASNLATVLAPNLVRGPDPLRDVSLCRVQRSGEALRPGKTTLGTLLKFAIEHFYEIFDEAEYELPVLHLTEGDPSPKDEDKSWNATLTRRAKPPPSSSSLLGQSPPASSSAFSTTALDRSLSQLGIGEPPRRDRNDSDDDEEGEGRGEDVPQTPTGASSPRSRYTFSPSTSMVSSPPTSPLRRGGGGGGGTASTMSIRSKSSTYGRSTSSSVINQQKSRLLSPASQTMASLYSPGPATATNRSSSMRGGGQASSSPSTAAAAISAPASASASGGSGVALAGANATATFSTIRTPSSSGASSPDTRVGPASQVASPEADKETRAGEGQRKREERGAQSSTPSSPLADAARAVKSKGGSKGGGNSSSSSMLGVVAAAGDKGRRPLSEVFEEQ</sequence>
<name>A0A316YNA1_9BASI</name>
<dbReference type="InterPro" id="IPR036865">
    <property type="entry name" value="CRAL-TRIO_dom_sf"/>
</dbReference>
<feature type="region of interest" description="Disordered" evidence="1">
    <location>
        <begin position="1"/>
        <end position="141"/>
    </location>
</feature>
<dbReference type="InParanoid" id="A0A316YNA1"/>
<dbReference type="CDD" id="cd00170">
    <property type="entry name" value="SEC14"/>
    <property type="match status" value="1"/>
</dbReference>
<dbReference type="STRING" id="215250.A0A316YNA1"/>
<feature type="compositionally biased region" description="Low complexity" evidence="1">
    <location>
        <begin position="828"/>
        <end position="853"/>
    </location>
</feature>
<evidence type="ECO:0000313" key="3">
    <source>
        <dbReference type="EMBL" id="PWN89225.1"/>
    </source>
</evidence>
<reference evidence="3" key="1">
    <citation type="journal article" date="2018" name="Mol. Biol. Evol.">
        <title>Broad Genomic Sampling Reveals a Smut Pathogenic Ancestry of the Fungal Clade Ustilaginomycotina.</title>
        <authorList>
            <person name="Kijpornyongpan T."/>
            <person name="Mondo S.J."/>
            <person name="Barry K."/>
            <person name="Sandor L."/>
            <person name="Lee J."/>
            <person name="Lipzen A."/>
            <person name="Pangilinan J."/>
            <person name="LaButti K."/>
            <person name="Hainaut M."/>
            <person name="Henrissat B."/>
            <person name="Grigoriev I.V."/>
            <person name="Spatafora J.W."/>
            <person name="Aime M.C."/>
        </authorList>
    </citation>
    <scope>NUCLEOTIDE SEQUENCE [LARGE SCALE GENOMIC DNA]</scope>
    <source>
        <strain evidence="3">MCA 4198</strain>
    </source>
</reference>
<feature type="region of interest" description="Disordered" evidence="1">
    <location>
        <begin position="866"/>
        <end position="966"/>
    </location>
</feature>
<dbReference type="Pfam" id="PF13716">
    <property type="entry name" value="CRAL_TRIO_2"/>
    <property type="match status" value="1"/>
</dbReference>
<dbReference type="PANTHER" id="PTHR45808:SF2">
    <property type="entry name" value="RHO GTPASE-ACTIVATING PROTEIN 68F"/>
    <property type="match status" value="1"/>
</dbReference>
<dbReference type="GO" id="GO:0007264">
    <property type="term" value="P:small GTPase-mediated signal transduction"/>
    <property type="evidence" value="ECO:0007669"/>
    <property type="project" value="TreeGrafter"/>
</dbReference>
<feature type="compositionally biased region" description="Low complexity" evidence="1">
    <location>
        <begin position="939"/>
        <end position="952"/>
    </location>
</feature>
<feature type="region of interest" description="Disordered" evidence="1">
    <location>
        <begin position="402"/>
        <end position="430"/>
    </location>
</feature>
<dbReference type="SMART" id="SM00324">
    <property type="entry name" value="RhoGAP"/>
    <property type="match status" value="1"/>
</dbReference>
<feature type="compositionally biased region" description="Low complexity" evidence="1">
    <location>
        <begin position="774"/>
        <end position="787"/>
    </location>
</feature>
<dbReference type="RefSeq" id="XP_025376423.1">
    <property type="nucleotide sequence ID" value="XM_025518023.1"/>
</dbReference>
<dbReference type="EMBL" id="KZ819637">
    <property type="protein sequence ID" value="PWN89225.1"/>
    <property type="molecule type" value="Genomic_DNA"/>
</dbReference>
<feature type="region of interest" description="Disordered" evidence="1">
    <location>
        <begin position="165"/>
        <end position="184"/>
    </location>
</feature>
<dbReference type="InterPro" id="IPR001251">
    <property type="entry name" value="CRAL-TRIO_dom"/>
</dbReference>
<feature type="compositionally biased region" description="Low complexity" evidence="1">
    <location>
        <begin position="107"/>
        <end position="123"/>
    </location>
</feature>
<feature type="compositionally biased region" description="Acidic residues" evidence="1">
    <location>
        <begin position="124"/>
        <end position="139"/>
    </location>
</feature>
<dbReference type="OrthoDB" id="19923at2759"/>
<feature type="compositionally biased region" description="Polar residues" evidence="1">
    <location>
        <begin position="866"/>
        <end position="879"/>
    </location>
</feature>